<accession>A0A494W074</accession>
<dbReference type="Proteomes" id="UP000279959">
    <property type="component" value="Chromosome"/>
</dbReference>
<dbReference type="NCBIfam" id="NF004855">
    <property type="entry name" value="PRK06208.1"/>
    <property type="match status" value="1"/>
</dbReference>
<feature type="domain" description="Class II aldolase/adducin N-terminal" evidence="2">
    <location>
        <begin position="45"/>
        <end position="229"/>
    </location>
</feature>
<proteinExistence type="inferred from homology"/>
<sequence length="278" mass="30289">MTSISPIAARPGSTKLETVLPASFAKGTAIPVRATVEEERLFRKQRLAASYRLFGRFGYNMGGAGHITVRDPEWTDRFWVNPFGANFSHIRVSDLMLVDHDGAIVQSPARARPILNRAAFAIHSELHKARPDVVAAAHSHSLYGKAWSAMGRLLDPLTQDAAGFFEQHALFPDFSGVVLDTSEGEKIAQALGDRKALILQNHGILTVGATVEAAVWRYISLENACQVQLLAEAAGTPKPMPAEVARLTEGQVGTETGSIFAFQPYWDAITEEEPDLLD</sequence>
<dbReference type="SUPFAM" id="SSF53639">
    <property type="entry name" value="AraD/HMP-PK domain-like"/>
    <property type="match status" value="1"/>
</dbReference>
<dbReference type="PANTHER" id="PTHR10672">
    <property type="entry name" value="ADDUCIN"/>
    <property type="match status" value="1"/>
</dbReference>
<dbReference type="Pfam" id="PF00596">
    <property type="entry name" value="Aldolase_II"/>
    <property type="match status" value="1"/>
</dbReference>
<dbReference type="GO" id="GO:0005856">
    <property type="term" value="C:cytoskeleton"/>
    <property type="evidence" value="ECO:0007669"/>
    <property type="project" value="TreeGrafter"/>
</dbReference>
<dbReference type="Gene3D" id="3.40.225.10">
    <property type="entry name" value="Class II aldolase/adducin N-terminal domain"/>
    <property type="match status" value="1"/>
</dbReference>
<comment type="similarity">
    <text evidence="1">Belongs to the aldolase class II family.</text>
</comment>
<evidence type="ECO:0000256" key="1">
    <source>
        <dbReference type="ARBA" id="ARBA00037961"/>
    </source>
</evidence>
<evidence type="ECO:0000313" key="4">
    <source>
        <dbReference type="Proteomes" id="UP000279959"/>
    </source>
</evidence>
<dbReference type="AlphaFoldDB" id="A0A494W074"/>
<gene>
    <name evidence="3" type="ORF">SAMIE_1002870</name>
</gene>
<dbReference type="PANTHER" id="PTHR10672:SF3">
    <property type="entry name" value="PROTEIN HU-LI TAI SHAO"/>
    <property type="match status" value="1"/>
</dbReference>
<evidence type="ECO:0000313" key="3">
    <source>
        <dbReference type="EMBL" id="BBD96786.1"/>
    </source>
</evidence>
<dbReference type="SMART" id="SM01007">
    <property type="entry name" value="Aldolase_II"/>
    <property type="match status" value="1"/>
</dbReference>
<dbReference type="RefSeq" id="WP_066700819.1">
    <property type="nucleotide sequence ID" value="NZ_AP018664.1"/>
</dbReference>
<dbReference type="EMBL" id="AP018664">
    <property type="protein sequence ID" value="BBD96786.1"/>
    <property type="molecule type" value="Genomic_DNA"/>
</dbReference>
<keyword evidence="4" id="KW-1185">Reference proteome</keyword>
<name>A0A494W074_9SPHN</name>
<dbReference type="KEGG" id="sami:SAMIE_1002870"/>
<protein>
    <submittedName>
        <fullName evidence="3">Class II aldolase/adducin family protein</fullName>
    </submittedName>
</protein>
<dbReference type="InterPro" id="IPR051017">
    <property type="entry name" value="Aldolase-II_Adducin_sf"/>
</dbReference>
<reference evidence="3 4" key="1">
    <citation type="submission" date="2018-05" db="EMBL/GenBank/DDBJ databases">
        <title>Complete Genome Sequence of the Nonylphenol-Degrading Bacterium Sphingobium amiense DSM 16289T.</title>
        <authorList>
            <person name="Ootsuka M."/>
            <person name="Nishizawa T."/>
            <person name="Ohta H."/>
        </authorList>
    </citation>
    <scope>NUCLEOTIDE SEQUENCE [LARGE SCALE GENOMIC DNA]</scope>
    <source>
        <strain evidence="3 4">DSM 16289</strain>
    </source>
</reference>
<dbReference type="InterPro" id="IPR001303">
    <property type="entry name" value="Aldolase_II/adducin_N"/>
</dbReference>
<organism evidence="3 4">
    <name type="scientific">Sphingobium amiense</name>
    <dbReference type="NCBI Taxonomy" id="135719"/>
    <lineage>
        <taxon>Bacteria</taxon>
        <taxon>Pseudomonadati</taxon>
        <taxon>Pseudomonadota</taxon>
        <taxon>Alphaproteobacteria</taxon>
        <taxon>Sphingomonadales</taxon>
        <taxon>Sphingomonadaceae</taxon>
        <taxon>Sphingobium</taxon>
    </lineage>
</organism>
<dbReference type="InterPro" id="IPR036409">
    <property type="entry name" value="Aldolase_II/adducin_N_sf"/>
</dbReference>
<evidence type="ECO:0000259" key="2">
    <source>
        <dbReference type="SMART" id="SM01007"/>
    </source>
</evidence>
<dbReference type="GO" id="GO:0051015">
    <property type="term" value="F:actin filament binding"/>
    <property type="evidence" value="ECO:0007669"/>
    <property type="project" value="TreeGrafter"/>
</dbReference>
<dbReference type="FunFam" id="3.40.225.10:FF:000009">
    <property type="entry name" value="Class II aldolase/adducin N-terminal"/>
    <property type="match status" value="1"/>
</dbReference>